<keyword evidence="5" id="KW-0496">Mitochondrion</keyword>
<dbReference type="CGD" id="CAL0000178676">
    <property type="gene designation" value="MAS2"/>
</dbReference>
<dbReference type="InterPro" id="IPR050361">
    <property type="entry name" value="MPP/UQCRC_Complex"/>
</dbReference>
<dbReference type="GO" id="GO:0006626">
    <property type="term" value="P:protein targeting to mitochondrion"/>
    <property type="evidence" value="ECO:0000315"/>
    <property type="project" value="CGD"/>
</dbReference>
<dbReference type="eggNOG" id="KOG2067">
    <property type="taxonomic scope" value="Eukaryota"/>
</dbReference>
<evidence type="ECO:0000256" key="6">
    <source>
        <dbReference type="ARBA" id="ARBA00030006"/>
    </source>
</evidence>
<dbReference type="GO" id="GO:0006627">
    <property type="term" value="P:protein processing involved in protein targeting to mitochondrion"/>
    <property type="evidence" value="ECO:0000318"/>
    <property type="project" value="GO_Central"/>
</dbReference>
<feature type="domain" description="Peptidase M16 N-terminal" evidence="9">
    <location>
        <begin position="55"/>
        <end position="198"/>
    </location>
</feature>
<dbReference type="InterPro" id="IPR011249">
    <property type="entry name" value="Metalloenz_LuxS/M16"/>
</dbReference>
<dbReference type="EMBL" id="CP017627">
    <property type="protein sequence ID" value="AOW29596.1"/>
    <property type="molecule type" value="Genomic_DNA"/>
</dbReference>
<evidence type="ECO:0000256" key="1">
    <source>
        <dbReference type="ARBA" id="ARBA00002123"/>
    </source>
</evidence>
<keyword evidence="12" id="KW-0645">Protease</keyword>
<evidence type="ECO:0000259" key="10">
    <source>
        <dbReference type="Pfam" id="PF05193"/>
    </source>
</evidence>
<dbReference type="STRING" id="237561.A0A1D8PN84"/>
<dbReference type="Pfam" id="PF05193">
    <property type="entry name" value="Peptidase_M16_C"/>
    <property type="match status" value="1"/>
</dbReference>
<dbReference type="KEGG" id="cal:CAALFM_C501640WA"/>
<dbReference type="Gene3D" id="3.30.830.10">
    <property type="entry name" value="Metalloenzyme, LuxS/M16 peptidase-like"/>
    <property type="match status" value="2"/>
</dbReference>
<evidence type="ECO:0000313" key="13">
    <source>
        <dbReference type="Proteomes" id="UP000000559"/>
    </source>
</evidence>
<proteinExistence type="inferred from homology"/>
<dbReference type="OrthoDB" id="277191at2759"/>
<reference evidence="12 13" key="1">
    <citation type="journal article" date="2004" name="Proc. Natl. Acad. Sci. U.S.A.">
        <title>The diploid genome sequence of Candida albicans.</title>
        <authorList>
            <person name="Jones T."/>
            <person name="Federspiel N.A."/>
            <person name="Chibana H."/>
            <person name="Dungan J."/>
            <person name="Kalman S."/>
            <person name="Magee B.B."/>
            <person name="Newport G."/>
            <person name="Thorstenson Y.R."/>
            <person name="Agabian N."/>
            <person name="Magee P.T."/>
            <person name="Davis R.W."/>
            <person name="Scherer S."/>
        </authorList>
    </citation>
    <scope>NUCLEOTIDE SEQUENCE [LARGE SCALE GENOMIC DNA]</scope>
    <source>
        <strain evidence="13">SC5314 / ATCC MYA-2876</strain>
    </source>
</reference>
<comment type="subcellular location">
    <subcellularLocation>
        <location evidence="2">Mitochondrion matrix</location>
    </subcellularLocation>
</comment>
<sequence length="522" mass="58211">MLSRRTITRKLNKGVSKSLLSFARYNHSITSTTTPASSQPHIELTTFANGLRLITDSTPGHFSAVGAYIDAGSRYEDPKAPGLSYLRDRLSWKSTEDFTGQQMLENLSKLGGNYMSSAQRESMIYQASVFNKDIDRMVGMIGQTIRYPIFSDQEFQEALQTAEYEVAELAYKSDLYLPEELHTVAYKENTLGLPLFIPQERIPLVSKSDVIDYNNKFFQPQNTVIAMVGVPHEYALKLIMENFGDWANTTTTKPNPGIKNYTGGEISLPYTPPLYANLPELYHIQIGFETTGLLNDDLYALATLQKLLGGGSSFSAGGPGKGMFSRLYTKVLNKYPFVENCMSFNHSYIDSGIFGITLSLVPEAAHVSSQIIAHELSQLLVTEESQGGMNAKEVQRAKNQLISSLLMNVESKLARLEDLGRQIQCQGKITTIDEMVDKINRLTIKDLQNVAEKVLTGKVITSNGGTSLGLPSIVMQGERETFGDVEFILRRYGLGNYKGPEITEPRDFSSNQNEKKKKSRWF</sequence>
<dbReference type="Proteomes" id="UP000000559">
    <property type="component" value="Chromosome 5"/>
</dbReference>
<dbReference type="InterPro" id="IPR007863">
    <property type="entry name" value="Peptidase_M16_C"/>
</dbReference>
<evidence type="ECO:0000256" key="2">
    <source>
        <dbReference type="ARBA" id="ARBA00004305"/>
    </source>
</evidence>
<dbReference type="RefSeq" id="XP_711152.2">
    <property type="nucleotide sequence ID" value="XM_706060.2"/>
</dbReference>
<dbReference type="GO" id="GO:0061133">
    <property type="term" value="F:endopeptidase activator activity"/>
    <property type="evidence" value="ECO:0007669"/>
    <property type="project" value="EnsemblFungi"/>
</dbReference>
<feature type="domain" description="Peptidase M16 C-terminal" evidence="10">
    <location>
        <begin position="206"/>
        <end position="401"/>
    </location>
</feature>
<evidence type="ECO:0000256" key="3">
    <source>
        <dbReference type="ARBA" id="ARBA00007261"/>
    </source>
</evidence>
<dbReference type="GO" id="GO:0005759">
    <property type="term" value="C:mitochondrial matrix"/>
    <property type="evidence" value="ECO:0000314"/>
    <property type="project" value="CGD"/>
</dbReference>
<feature type="region of interest" description="Disordered" evidence="8">
    <location>
        <begin position="500"/>
        <end position="522"/>
    </location>
</feature>
<dbReference type="GO" id="GO:0017087">
    <property type="term" value="C:mitochondrial processing peptidase complex"/>
    <property type="evidence" value="ECO:0007669"/>
    <property type="project" value="EnsemblFungi"/>
</dbReference>
<evidence type="ECO:0000256" key="8">
    <source>
        <dbReference type="SAM" id="MobiDB-lite"/>
    </source>
</evidence>
<dbReference type="Pfam" id="PF00675">
    <property type="entry name" value="Peptidase_M16"/>
    <property type="match status" value="1"/>
</dbReference>
<evidence type="ECO:0000313" key="12">
    <source>
        <dbReference type="EMBL" id="AOW29596.1"/>
    </source>
</evidence>
<keyword evidence="13" id="KW-1185">Reference proteome</keyword>
<evidence type="ECO:0000256" key="4">
    <source>
        <dbReference type="ARBA" id="ARBA00022946"/>
    </source>
</evidence>
<reference evidence="12 13" key="3">
    <citation type="journal article" date="2013" name="Genome Biol.">
        <title>Assembly of a phased diploid Candida albicans genome facilitates allele-specific measurements and provides a simple model for repeat and indel structure.</title>
        <authorList>
            <person name="Muzzey D."/>
            <person name="Schwartz K."/>
            <person name="Weissman J.S."/>
            <person name="Sherlock G."/>
        </authorList>
    </citation>
    <scope>NUCLEOTIDE SEQUENCE [LARGE SCALE GENOMIC DNA]</scope>
    <source>
        <strain evidence="13">SC5314 / ATCC MYA-2876</strain>
    </source>
</reference>
<dbReference type="FunFam" id="3.30.830.10:FF:000023">
    <property type="entry name" value="Mitochondrial processing peptidase alpha subunit"/>
    <property type="match status" value="1"/>
</dbReference>
<comment type="function">
    <text evidence="1">Substrate recognition and binding subunit of the essential mitochondrial processing protease (MPP), which cleaves the mitochondrial sequence off newly imported precursors proteins.</text>
</comment>
<dbReference type="AlphaFoldDB" id="A0A1D8PN84"/>
<evidence type="ECO:0000256" key="5">
    <source>
        <dbReference type="ARBA" id="ARBA00023128"/>
    </source>
</evidence>
<dbReference type="VEuPathDB" id="FungiDB:C5_01640W_A"/>
<gene>
    <name evidence="11 12" type="primary">MAS2</name>
    <name evidence="12" type="ordered locus">CAALFM_C501640WA</name>
    <name evidence="11" type="ordered locus">orf19.13674</name>
</gene>
<keyword evidence="4" id="KW-0809">Transit peptide</keyword>
<organism evidence="12 13">
    <name type="scientific">Candida albicans (strain SC5314 / ATCC MYA-2876)</name>
    <name type="common">Yeast</name>
    <dbReference type="NCBI Taxonomy" id="237561"/>
    <lineage>
        <taxon>Eukaryota</taxon>
        <taxon>Fungi</taxon>
        <taxon>Dikarya</taxon>
        <taxon>Ascomycota</taxon>
        <taxon>Saccharomycotina</taxon>
        <taxon>Pichiomycetes</taxon>
        <taxon>Debaryomycetaceae</taxon>
        <taxon>Candida/Lodderomyces clade</taxon>
        <taxon>Candida</taxon>
    </lineage>
</organism>
<dbReference type="SUPFAM" id="SSF63411">
    <property type="entry name" value="LuxS/MPP-like metallohydrolase"/>
    <property type="match status" value="2"/>
</dbReference>
<dbReference type="FunCoup" id="A0A1D8PN84">
    <property type="interactions" value="1098"/>
</dbReference>
<protein>
    <recommendedName>
        <fullName evidence="6">Alpha-MPP</fullName>
    </recommendedName>
    <alternativeName>
        <fullName evidence="7">Inactive zinc metalloprotease alpha</fullName>
    </alternativeName>
</protein>
<dbReference type="InParanoid" id="A0A1D8PN84"/>
<name>A0A1D8PN84_CANAL</name>
<accession>A0A1D8PN84</accession>
<comment type="similarity">
    <text evidence="3">Belongs to the peptidase M16 family.</text>
</comment>
<dbReference type="GO" id="GO:0005739">
    <property type="term" value="C:mitochondrion"/>
    <property type="evidence" value="ECO:0000318"/>
    <property type="project" value="GO_Central"/>
</dbReference>
<reference evidence="12 13" key="2">
    <citation type="journal article" date="2007" name="Genome Biol.">
        <title>Assembly of the Candida albicans genome into sixteen supercontigs aligned on the eight chromosomes.</title>
        <authorList>
            <person name="van het Hoog M."/>
            <person name="Rast T.J."/>
            <person name="Martchenko M."/>
            <person name="Grindle S."/>
            <person name="Dignard D."/>
            <person name="Hogues H."/>
            <person name="Cuomo C."/>
            <person name="Berriman M."/>
            <person name="Scherer S."/>
            <person name="Magee B.B."/>
            <person name="Whiteway M."/>
            <person name="Chibana H."/>
            <person name="Nantel A."/>
            <person name="Magee P.T."/>
        </authorList>
    </citation>
    <scope>GENOME REANNOTATION</scope>
    <source>
        <strain evidence="13">SC5314 / ATCC MYA-2876</strain>
    </source>
</reference>
<evidence type="ECO:0000256" key="7">
    <source>
        <dbReference type="ARBA" id="ARBA00032315"/>
    </source>
</evidence>
<evidence type="ECO:0000259" key="9">
    <source>
        <dbReference type="Pfam" id="PF00675"/>
    </source>
</evidence>
<dbReference type="SMR" id="A0A1D8PN84"/>
<dbReference type="GO" id="GO:0004222">
    <property type="term" value="F:metalloendopeptidase activity"/>
    <property type="evidence" value="ECO:0007669"/>
    <property type="project" value="EnsemblFungi"/>
</dbReference>
<dbReference type="GO" id="GO:0046872">
    <property type="term" value="F:metal ion binding"/>
    <property type="evidence" value="ECO:0007669"/>
    <property type="project" value="InterPro"/>
</dbReference>
<keyword evidence="12" id="KW-0378">Hydrolase</keyword>
<dbReference type="PANTHER" id="PTHR11851:SF49">
    <property type="entry name" value="MITOCHONDRIAL-PROCESSING PEPTIDASE SUBUNIT ALPHA"/>
    <property type="match status" value="1"/>
</dbReference>
<dbReference type="GeneID" id="3647249"/>
<dbReference type="InterPro" id="IPR011765">
    <property type="entry name" value="Pept_M16_N"/>
</dbReference>
<dbReference type="PANTHER" id="PTHR11851">
    <property type="entry name" value="METALLOPROTEASE"/>
    <property type="match status" value="1"/>
</dbReference>
<evidence type="ECO:0000313" key="11">
    <source>
        <dbReference type="CGD" id="CAL0000178676"/>
    </source>
</evidence>